<dbReference type="CDD" id="cd00093">
    <property type="entry name" value="HTH_XRE"/>
    <property type="match status" value="1"/>
</dbReference>
<evidence type="ECO:0000313" key="2">
    <source>
        <dbReference type="EMBL" id="RYU81892.1"/>
    </source>
</evidence>
<sequence length="213" mass="22581">MAHALRNSIPSTSLSMAVRKHFGLTQAELGRYLGVSEQHIGNIEAGRRTTTPQGTLRLARLARLLPPPEGVGSAAPAEAYAPPAVPTRLFGPEQALPGPLAAAALLKRQRQCSRRIGLLRRDLHVLGQRATAHERRRWALAVLPTALTAAPTDPATPAELAHLEHWLTELAATLPPAPALRPDTATALALLLVRLAAVEAEAATLAQLLTKAA</sequence>
<gene>
    <name evidence="2" type="ORF">EWM57_05780</name>
</gene>
<keyword evidence="3" id="KW-1185">Reference proteome</keyword>
<accession>A0A4V1ZB16</accession>
<dbReference type="RefSeq" id="WP_129920196.1">
    <property type="nucleotide sequence ID" value="NZ_SEWE01000008.1"/>
</dbReference>
<dbReference type="SUPFAM" id="SSF47413">
    <property type="entry name" value="lambda repressor-like DNA-binding domains"/>
    <property type="match status" value="1"/>
</dbReference>
<dbReference type="OrthoDB" id="887376at2"/>
<evidence type="ECO:0000313" key="3">
    <source>
        <dbReference type="Proteomes" id="UP000294155"/>
    </source>
</evidence>
<dbReference type="AlphaFoldDB" id="A0A4V1ZB16"/>
<dbReference type="Proteomes" id="UP000294155">
    <property type="component" value="Unassembled WGS sequence"/>
</dbReference>
<dbReference type="PROSITE" id="PS50943">
    <property type="entry name" value="HTH_CROC1"/>
    <property type="match status" value="1"/>
</dbReference>
<dbReference type="Pfam" id="PF01381">
    <property type="entry name" value="HTH_3"/>
    <property type="match status" value="1"/>
</dbReference>
<reference evidence="2 3" key="1">
    <citation type="submission" date="2019-02" db="EMBL/GenBank/DDBJ databases">
        <title>Bacterial novel species isolated from soil.</title>
        <authorList>
            <person name="Jung H.-Y."/>
        </authorList>
    </citation>
    <scope>NUCLEOTIDE SEQUENCE [LARGE SCALE GENOMIC DNA]</scope>
    <source>
        <strain evidence="2 3">1-3-3-3</strain>
    </source>
</reference>
<feature type="domain" description="HTH cro/C1-type" evidence="1">
    <location>
        <begin position="19"/>
        <end position="71"/>
    </location>
</feature>
<name>A0A4V1ZB16_9BACT</name>
<organism evidence="2 3">
    <name type="scientific">Hymenobacter persicinus</name>
    <dbReference type="NCBI Taxonomy" id="2025506"/>
    <lineage>
        <taxon>Bacteria</taxon>
        <taxon>Pseudomonadati</taxon>
        <taxon>Bacteroidota</taxon>
        <taxon>Cytophagia</taxon>
        <taxon>Cytophagales</taxon>
        <taxon>Hymenobacteraceae</taxon>
        <taxon>Hymenobacter</taxon>
    </lineage>
</organism>
<protein>
    <submittedName>
        <fullName evidence="2">Helix-turn-helix domain-containing protein</fullName>
    </submittedName>
</protein>
<dbReference type="InterPro" id="IPR010982">
    <property type="entry name" value="Lambda_DNA-bd_dom_sf"/>
</dbReference>
<dbReference type="InterPro" id="IPR001387">
    <property type="entry name" value="Cro/C1-type_HTH"/>
</dbReference>
<comment type="caution">
    <text evidence="2">The sequence shown here is derived from an EMBL/GenBank/DDBJ whole genome shotgun (WGS) entry which is preliminary data.</text>
</comment>
<dbReference type="EMBL" id="SEWE01000008">
    <property type="protein sequence ID" value="RYU81892.1"/>
    <property type="molecule type" value="Genomic_DNA"/>
</dbReference>
<dbReference type="Gene3D" id="1.10.260.40">
    <property type="entry name" value="lambda repressor-like DNA-binding domains"/>
    <property type="match status" value="1"/>
</dbReference>
<dbReference type="GO" id="GO:0003677">
    <property type="term" value="F:DNA binding"/>
    <property type="evidence" value="ECO:0007669"/>
    <property type="project" value="InterPro"/>
</dbReference>
<proteinExistence type="predicted"/>
<evidence type="ECO:0000259" key="1">
    <source>
        <dbReference type="PROSITE" id="PS50943"/>
    </source>
</evidence>